<accession>A0AAU9IUB2</accession>
<keyword evidence="1" id="KW-0175">Coiled coil</keyword>
<evidence type="ECO:0000313" key="3">
    <source>
        <dbReference type="Proteomes" id="UP001162131"/>
    </source>
</evidence>
<proteinExistence type="predicted"/>
<sequence length="587" mass="67201">MSKVDEAEKWKKKAAELQFKVNEMEGAVAKLQSEDNTSDAKIESLNKLHAQKVRALMNSIQDLKKQTAMAKAQNKESNRSKLIDKLKTELVQQEIAIQALRDLIRDDEKCDEQIIEYLNKGPPRIRPLSREEMRIQIRRLKGKLSTTSKRSSEQALDDLDRILNPPDLEENEEMKNIDPLQNEKIIELLEEIENLKLDLKSKETAAESLKKQNKKLSEALQSMQMKENGYEIIDIKVNKLAVEREELVSQLNQNAQIEGQTLARHDELEVGLKAAQEQINGLKKKLENNVIERQKSLKEIERLQKELAMSLASVRDLEGQIASHATDSESKVSDLHALLLQKDTKIADLETDVIEKDNEISELKSQQAQLVRKDTEDGKDFEIEVLRAKVKQLTQKANVPEDLIAAERSETEKYKQRVKDLTRQVAELQEQVEYLEQHNIEAQRQGSALYLAGKRPAEPKLPADYQTTKDLCEKLKSEIKEIKIQLQTRDRELLEARNELNSQKAAVVGLRQKVKQTDEEKVVLEQKIFGFSAQKQSAVDENSTIKEKVIEQSRDVIPKLRVGIPPQYNAVQLLKASRDVMNRLVRG</sequence>
<name>A0AAU9IUB2_9CILI</name>
<evidence type="ECO:0000256" key="1">
    <source>
        <dbReference type="SAM" id="Coils"/>
    </source>
</evidence>
<protein>
    <submittedName>
        <fullName evidence="2">Uncharacterized protein</fullName>
    </submittedName>
</protein>
<dbReference type="EMBL" id="CAJZBQ010000013">
    <property type="protein sequence ID" value="CAG9315325.1"/>
    <property type="molecule type" value="Genomic_DNA"/>
</dbReference>
<gene>
    <name evidence="2" type="ORF">BSTOLATCC_MIC13099</name>
</gene>
<feature type="coiled-coil region" evidence="1">
    <location>
        <begin position="265"/>
        <end position="320"/>
    </location>
</feature>
<feature type="coiled-coil region" evidence="1">
    <location>
        <begin position="404"/>
        <end position="527"/>
    </location>
</feature>
<organism evidence="2 3">
    <name type="scientific">Blepharisma stoltei</name>
    <dbReference type="NCBI Taxonomy" id="1481888"/>
    <lineage>
        <taxon>Eukaryota</taxon>
        <taxon>Sar</taxon>
        <taxon>Alveolata</taxon>
        <taxon>Ciliophora</taxon>
        <taxon>Postciliodesmatophora</taxon>
        <taxon>Heterotrichea</taxon>
        <taxon>Heterotrichida</taxon>
        <taxon>Blepharismidae</taxon>
        <taxon>Blepharisma</taxon>
    </lineage>
</organism>
<feature type="coiled-coil region" evidence="1">
    <location>
        <begin position="7"/>
        <end position="103"/>
    </location>
</feature>
<reference evidence="2" key="1">
    <citation type="submission" date="2021-09" db="EMBL/GenBank/DDBJ databases">
        <authorList>
            <consortium name="AG Swart"/>
            <person name="Singh M."/>
            <person name="Singh A."/>
            <person name="Seah K."/>
            <person name="Emmerich C."/>
        </authorList>
    </citation>
    <scope>NUCLEOTIDE SEQUENCE</scope>
    <source>
        <strain evidence="2">ATCC30299</strain>
    </source>
</reference>
<evidence type="ECO:0000313" key="2">
    <source>
        <dbReference type="EMBL" id="CAG9315325.1"/>
    </source>
</evidence>
<feature type="coiled-coil region" evidence="1">
    <location>
        <begin position="182"/>
        <end position="226"/>
    </location>
</feature>
<dbReference type="Gene3D" id="1.20.5.490">
    <property type="entry name" value="Single helix bin"/>
    <property type="match status" value="1"/>
</dbReference>
<keyword evidence="3" id="KW-1185">Reference proteome</keyword>
<comment type="caution">
    <text evidence="2">The sequence shown here is derived from an EMBL/GenBank/DDBJ whole genome shotgun (WGS) entry which is preliminary data.</text>
</comment>
<dbReference type="AlphaFoldDB" id="A0AAU9IUB2"/>
<dbReference type="Proteomes" id="UP001162131">
    <property type="component" value="Unassembled WGS sequence"/>
</dbReference>